<keyword evidence="1" id="KW-0472">Membrane</keyword>
<keyword evidence="1" id="KW-1133">Transmembrane helix</keyword>
<gene>
    <name evidence="2" type="ORF">VNO78_33273</name>
</gene>
<dbReference type="Proteomes" id="UP001386955">
    <property type="component" value="Unassembled WGS sequence"/>
</dbReference>
<feature type="transmembrane region" description="Helical" evidence="1">
    <location>
        <begin position="7"/>
        <end position="24"/>
    </location>
</feature>
<feature type="transmembrane region" description="Helical" evidence="1">
    <location>
        <begin position="36"/>
        <end position="65"/>
    </location>
</feature>
<keyword evidence="3" id="KW-1185">Reference proteome</keyword>
<dbReference type="EMBL" id="JAYMYS010000009">
    <property type="protein sequence ID" value="KAK7380756.1"/>
    <property type="molecule type" value="Genomic_DNA"/>
</dbReference>
<keyword evidence="1" id="KW-0812">Transmembrane</keyword>
<evidence type="ECO:0000313" key="3">
    <source>
        <dbReference type="Proteomes" id="UP001386955"/>
    </source>
</evidence>
<evidence type="ECO:0000313" key="2">
    <source>
        <dbReference type="EMBL" id="KAK7380756.1"/>
    </source>
</evidence>
<sequence length="71" mass="8924">MQRFWNVFHFILLPFFCSFWPSKLELLYCFSYFLSLFWFMLCGLFSICTMHTKFAFFFSAFYVFLFQNWKL</sequence>
<name>A0AAN9NWZ7_PSOTE</name>
<comment type="caution">
    <text evidence="2">The sequence shown here is derived from an EMBL/GenBank/DDBJ whole genome shotgun (WGS) entry which is preliminary data.</text>
</comment>
<evidence type="ECO:0000256" key="1">
    <source>
        <dbReference type="SAM" id="Phobius"/>
    </source>
</evidence>
<reference evidence="2 3" key="1">
    <citation type="submission" date="2024-01" db="EMBL/GenBank/DDBJ databases">
        <title>The genomes of 5 underutilized Papilionoideae crops provide insights into root nodulation and disease resistanc.</title>
        <authorList>
            <person name="Jiang F."/>
        </authorList>
    </citation>
    <scope>NUCLEOTIDE SEQUENCE [LARGE SCALE GENOMIC DNA]</scope>
    <source>
        <strain evidence="2">DUOXIRENSHENG_FW03</strain>
        <tissue evidence="2">Leaves</tissue>
    </source>
</reference>
<proteinExistence type="predicted"/>
<protein>
    <submittedName>
        <fullName evidence="2">Uncharacterized protein</fullName>
    </submittedName>
</protein>
<accession>A0AAN9NWZ7</accession>
<organism evidence="2 3">
    <name type="scientific">Psophocarpus tetragonolobus</name>
    <name type="common">Winged bean</name>
    <name type="synonym">Dolichos tetragonolobus</name>
    <dbReference type="NCBI Taxonomy" id="3891"/>
    <lineage>
        <taxon>Eukaryota</taxon>
        <taxon>Viridiplantae</taxon>
        <taxon>Streptophyta</taxon>
        <taxon>Embryophyta</taxon>
        <taxon>Tracheophyta</taxon>
        <taxon>Spermatophyta</taxon>
        <taxon>Magnoliopsida</taxon>
        <taxon>eudicotyledons</taxon>
        <taxon>Gunneridae</taxon>
        <taxon>Pentapetalae</taxon>
        <taxon>rosids</taxon>
        <taxon>fabids</taxon>
        <taxon>Fabales</taxon>
        <taxon>Fabaceae</taxon>
        <taxon>Papilionoideae</taxon>
        <taxon>50 kb inversion clade</taxon>
        <taxon>NPAAA clade</taxon>
        <taxon>indigoferoid/millettioid clade</taxon>
        <taxon>Phaseoleae</taxon>
        <taxon>Psophocarpus</taxon>
    </lineage>
</organism>
<dbReference type="AlphaFoldDB" id="A0AAN9NWZ7"/>